<dbReference type="InterPro" id="IPR048279">
    <property type="entry name" value="MdtK-like"/>
</dbReference>
<evidence type="ECO:0000256" key="4">
    <source>
        <dbReference type="ARBA" id="ARBA00022692"/>
    </source>
</evidence>
<proteinExistence type="predicted"/>
<dbReference type="Pfam" id="PF01554">
    <property type="entry name" value="MatE"/>
    <property type="match status" value="2"/>
</dbReference>
<reference evidence="8 9" key="1">
    <citation type="submission" date="2019-12" db="EMBL/GenBank/DDBJ databases">
        <title>Snethiella sp. nov. sp. isolated from sea sand.</title>
        <authorList>
            <person name="Kim J."/>
            <person name="Jeong S.E."/>
            <person name="Jung H.S."/>
            <person name="Jeon C.O."/>
        </authorList>
    </citation>
    <scope>NUCLEOTIDE SEQUENCE [LARGE SCALE GENOMIC DNA]</scope>
    <source>
        <strain evidence="8 9">DP05</strain>
    </source>
</reference>
<evidence type="ECO:0000256" key="1">
    <source>
        <dbReference type="ARBA" id="ARBA00004429"/>
    </source>
</evidence>
<dbReference type="InterPro" id="IPR002528">
    <property type="entry name" value="MATE_fam"/>
</dbReference>
<protein>
    <submittedName>
        <fullName evidence="8">MATE family efflux transporter</fullName>
    </submittedName>
</protein>
<keyword evidence="3" id="KW-1003">Cell membrane</keyword>
<gene>
    <name evidence="8" type="ORF">GQE98_05455</name>
</gene>
<feature type="transmembrane region" description="Helical" evidence="7">
    <location>
        <begin position="204"/>
        <end position="230"/>
    </location>
</feature>
<evidence type="ECO:0000256" key="6">
    <source>
        <dbReference type="ARBA" id="ARBA00023136"/>
    </source>
</evidence>
<dbReference type="PIRSF" id="PIRSF006603">
    <property type="entry name" value="DinF"/>
    <property type="match status" value="1"/>
</dbReference>
<keyword evidence="6 7" id="KW-0472">Membrane</keyword>
<sequence length="453" mass="46675">MTTETSSPAVAASPNALLTAPILGTLARLSVPNILAMSAAAVVAIAETAYAGQLGISALAGLALVFPMVMLQQMMSAGAMGGGVSSAISRALGANDDRRAEQLAFHAVIIGALAGLLFGVFFLLCGEYVYRLLGGNGVVITEALAYSNIVFLGAIGLWLTNTLASIIRGAGDMKVPSITLLAVALSQFLLAGAFGLGWGPFPALGMAGIGLGLVIAFSVSTLFLLWYLVSGRARVKLTVRGIKLKTEMFQDILKVGAISCISPLQTVLTVLILTRLISEFGVGALAGYGIGARLEFLLVPIAFAIGVACVPMVGMAIGANNVARARKVAWTGGICAGILIGSIGFLVALFPDIWTGMFTDVQPVMKSAGLYFAWVGPFYGLFGLGLCLYFSSQGAGKVLGPVIAGTIRLVVVALGGWILATNAMPEWTIFALIGGAMAIYGAATALAVYVVRW</sequence>
<dbReference type="PANTHER" id="PTHR43549:SF3">
    <property type="entry name" value="MULTIDRUG RESISTANCE PROTEIN YPNP-RELATED"/>
    <property type="match status" value="1"/>
</dbReference>
<keyword evidence="5 7" id="KW-1133">Transmembrane helix</keyword>
<feature type="transmembrane region" description="Helical" evidence="7">
    <location>
        <begin position="103"/>
        <end position="124"/>
    </location>
</feature>
<keyword evidence="2" id="KW-0813">Transport</keyword>
<name>A0A6L8W6Q9_9PROT</name>
<dbReference type="AlphaFoldDB" id="A0A6L8W6Q9"/>
<feature type="transmembrane region" description="Helical" evidence="7">
    <location>
        <begin position="144"/>
        <end position="166"/>
    </location>
</feature>
<evidence type="ECO:0000256" key="3">
    <source>
        <dbReference type="ARBA" id="ARBA00022475"/>
    </source>
</evidence>
<dbReference type="GO" id="GO:0005886">
    <property type="term" value="C:plasma membrane"/>
    <property type="evidence" value="ECO:0007669"/>
    <property type="project" value="UniProtKB-SubCell"/>
</dbReference>
<accession>A0A6L8W6Q9</accession>
<evidence type="ECO:0000256" key="7">
    <source>
        <dbReference type="SAM" id="Phobius"/>
    </source>
</evidence>
<keyword evidence="9" id="KW-1185">Reference proteome</keyword>
<evidence type="ECO:0000313" key="8">
    <source>
        <dbReference type="EMBL" id="MZR30080.1"/>
    </source>
</evidence>
<feature type="transmembrane region" description="Helical" evidence="7">
    <location>
        <begin position="427"/>
        <end position="451"/>
    </location>
</feature>
<dbReference type="CDD" id="cd13148">
    <property type="entry name" value="MATE_like_3"/>
    <property type="match status" value="1"/>
</dbReference>
<evidence type="ECO:0000256" key="5">
    <source>
        <dbReference type="ARBA" id="ARBA00022989"/>
    </source>
</evidence>
<evidence type="ECO:0000256" key="2">
    <source>
        <dbReference type="ARBA" id="ARBA00022448"/>
    </source>
</evidence>
<feature type="transmembrane region" description="Helical" evidence="7">
    <location>
        <begin position="398"/>
        <end position="421"/>
    </location>
</feature>
<comment type="subcellular location">
    <subcellularLocation>
        <location evidence="1">Cell inner membrane</location>
        <topology evidence="1">Multi-pass membrane protein</topology>
    </subcellularLocation>
</comment>
<dbReference type="EMBL" id="WTUW01000001">
    <property type="protein sequence ID" value="MZR30080.1"/>
    <property type="molecule type" value="Genomic_DNA"/>
</dbReference>
<feature type="transmembrane region" description="Helical" evidence="7">
    <location>
        <begin position="54"/>
        <end position="71"/>
    </location>
</feature>
<organism evidence="8 9">
    <name type="scientific">Sneathiella litorea</name>
    <dbReference type="NCBI Taxonomy" id="2606216"/>
    <lineage>
        <taxon>Bacteria</taxon>
        <taxon>Pseudomonadati</taxon>
        <taxon>Pseudomonadota</taxon>
        <taxon>Alphaproteobacteria</taxon>
        <taxon>Sneathiellales</taxon>
        <taxon>Sneathiellaceae</taxon>
        <taxon>Sneathiella</taxon>
    </lineage>
</organism>
<dbReference type="PANTHER" id="PTHR43549">
    <property type="entry name" value="MULTIDRUG RESISTANCE PROTEIN YPNP-RELATED"/>
    <property type="match status" value="1"/>
</dbReference>
<dbReference type="GO" id="GO:0042910">
    <property type="term" value="F:xenobiotic transmembrane transporter activity"/>
    <property type="evidence" value="ECO:0007669"/>
    <property type="project" value="InterPro"/>
</dbReference>
<dbReference type="RefSeq" id="WP_161314610.1">
    <property type="nucleotide sequence ID" value="NZ_WTUW01000001.1"/>
</dbReference>
<comment type="caution">
    <text evidence="8">The sequence shown here is derived from an EMBL/GenBank/DDBJ whole genome shotgun (WGS) entry which is preliminary data.</text>
</comment>
<feature type="transmembrane region" description="Helical" evidence="7">
    <location>
        <begin position="178"/>
        <end position="198"/>
    </location>
</feature>
<dbReference type="Proteomes" id="UP000476030">
    <property type="component" value="Unassembled WGS sequence"/>
</dbReference>
<evidence type="ECO:0000313" key="9">
    <source>
        <dbReference type="Proteomes" id="UP000476030"/>
    </source>
</evidence>
<keyword evidence="4 7" id="KW-0812">Transmembrane</keyword>
<feature type="transmembrane region" description="Helical" evidence="7">
    <location>
        <begin position="370"/>
        <end position="391"/>
    </location>
</feature>
<dbReference type="InterPro" id="IPR052031">
    <property type="entry name" value="Membrane_Transporter-Flippase"/>
</dbReference>
<feature type="transmembrane region" description="Helical" evidence="7">
    <location>
        <begin position="329"/>
        <end position="350"/>
    </location>
</feature>
<feature type="transmembrane region" description="Helical" evidence="7">
    <location>
        <begin position="251"/>
        <end position="277"/>
    </location>
</feature>
<feature type="transmembrane region" description="Helical" evidence="7">
    <location>
        <begin position="297"/>
        <end position="317"/>
    </location>
</feature>
<dbReference type="GO" id="GO:0015297">
    <property type="term" value="F:antiporter activity"/>
    <property type="evidence" value="ECO:0007669"/>
    <property type="project" value="InterPro"/>
</dbReference>